<evidence type="ECO:0000313" key="4">
    <source>
        <dbReference type="Proteomes" id="UP001597373"/>
    </source>
</evidence>
<evidence type="ECO:0000256" key="1">
    <source>
        <dbReference type="ARBA" id="ARBA00022741"/>
    </source>
</evidence>
<keyword evidence="3" id="KW-0132">Cell division</keyword>
<accession>A0ABW5DGF0</accession>
<dbReference type="PANTHER" id="PTHR12169">
    <property type="entry name" value="ATPASE N2B"/>
    <property type="match status" value="1"/>
</dbReference>
<comment type="caution">
    <text evidence="3">The sequence shown here is derived from an EMBL/GenBank/DDBJ whole genome shotgun (WGS) entry which is preliminary data.</text>
</comment>
<dbReference type="PANTHER" id="PTHR12169:SF6">
    <property type="entry name" value="AFG1-LIKE ATPASE"/>
    <property type="match status" value="1"/>
</dbReference>
<gene>
    <name evidence="3" type="primary">zapE</name>
    <name evidence="3" type="ORF">ACFSMZ_07490</name>
</gene>
<dbReference type="EMBL" id="JBHUIR010000021">
    <property type="protein sequence ID" value="MFD2259608.1"/>
    <property type="molecule type" value="Genomic_DNA"/>
</dbReference>
<proteinExistence type="predicted"/>
<keyword evidence="3" id="KW-0131">Cell cycle</keyword>
<dbReference type="SUPFAM" id="SSF52540">
    <property type="entry name" value="P-loop containing nucleoside triphosphate hydrolases"/>
    <property type="match status" value="1"/>
</dbReference>
<dbReference type="InterPro" id="IPR005654">
    <property type="entry name" value="ATPase_AFG1-like"/>
</dbReference>
<protein>
    <submittedName>
        <fullName evidence="3">Cell division protein ZapE</fullName>
    </submittedName>
</protein>
<dbReference type="GO" id="GO:0051301">
    <property type="term" value="P:cell division"/>
    <property type="evidence" value="ECO:0007669"/>
    <property type="project" value="UniProtKB-KW"/>
</dbReference>
<dbReference type="RefSeq" id="WP_345098980.1">
    <property type="nucleotide sequence ID" value="NZ_BAABGS010000020.1"/>
</dbReference>
<keyword evidence="2" id="KW-0067">ATP-binding</keyword>
<dbReference type="InterPro" id="IPR027417">
    <property type="entry name" value="P-loop_NTPase"/>
</dbReference>
<dbReference type="NCBIfam" id="NF040713">
    <property type="entry name" value="ZapE"/>
    <property type="match status" value="1"/>
</dbReference>
<evidence type="ECO:0000256" key="2">
    <source>
        <dbReference type="ARBA" id="ARBA00022840"/>
    </source>
</evidence>
<organism evidence="3 4">
    <name type="scientific">Chelativorans composti</name>
    <dbReference type="NCBI Taxonomy" id="768533"/>
    <lineage>
        <taxon>Bacteria</taxon>
        <taxon>Pseudomonadati</taxon>
        <taxon>Pseudomonadota</taxon>
        <taxon>Alphaproteobacteria</taxon>
        <taxon>Hyphomicrobiales</taxon>
        <taxon>Phyllobacteriaceae</taxon>
        <taxon>Chelativorans</taxon>
    </lineage>
</organism>
<dbReference type="Gene3D" id="3.40.50.300">
    <property type="entry name" value="P-loop containing nucleotide triphosphate hydrolases"/>
    <property type="match status" value="1"/>
</dbReference>
<sequence>MKVRDGLSTHLTVAQQYDHLVEKGAIKRDPAQERVVRELDLLVDRIREKRMARKSRALGWLFGKGKKTNEPITGLYIHGEVGRGKSMLMDLFYQIVPARAKRRVHFNVFMADVHDRIARHRQALKDGKTKETDPIPPVAAELAQEAWVLCFDEFTVTDIADAMILSRLFSSLFENGVVLIATSNVDPDDLYKDGLNRGLFLPFIKILKDHVKVLHLAADTDYRMEKLNRLPVYLTPLGPETERMMDQAWETVVNGREVRTETVTVMGRGIPVPRAAGDAARFSFAELCEAPLGARDYQALVERYKTLFIDDIPVMDLPQRNAAKRFILLVDTLYEARTRVVLSAAAAPDRLYIAKTGTESFEFARTASRLTEMQSEEWQETSAAAAAAG</sequence>
<evidence type="ECO:0000313" key="3">
    <source>
        <dbReference type="EMBL" id="MFD2259608.1"/>
    </source>
</evidence>
<keyword evidence="4" id="KW-1185">Reference proteome</keyword>
<dbReference type="Pfam" id="PF03969">
    <property type="entry name" value="AFG1_ATPase"/>
    <property type="match status" value="1"/>
</dbReference>
<reference evidence="4" key="1">
    <citation type="journal article" date="2019" name="Int. J. Syst. Evol. Microbiol.">
        <title>The Global Catalogue of Microorganisms (GCM) 10K type strain sequencing project: providing services to taxonomists for standard genome sequencing and annotation.</title>
        <authorList>
            <consortium name="The Broad Institute Genomics Platform"/>
            <consortium name="The Broad Institute Genome Sequencing Center for Infectious Disease"/>
            <person name="Wu L."/>
            <person name="Ma J."/>
        </authorList>
    </citation>
    <scope>NUCLEOTIDE SEQUENCE [LARGE SCALE GENOMIC DNA]</scope>
    <source>
        <strain evidence="4">KCTC 23707</strain>
    </source>
</reference>
<name>A0ABW5DGF0_9HYPH</name>
<dbReference type="Proteomes" id="UP001597373">
    <property type="component" value="Unassembled WGS sequence"/>
</dbReference>
<keyword evidence="1" id="KW-0547">Nucleotide-binding</keyword>